<gene>
    <name evidence="2" type="ORF">APAC_0964</name>
</gene>
<reference evidence="2 3" key="3">
    <citation type="submission" date="2019-09" db="EMBL/GenBank/DDBJ databases">
        <title>Taxonomic note: a critical rebuttal of the proposed division of the genus Arcobacter into six genera, emended descriptions of Arcobacter anaerophilus and the genus Arcobacter, and an assessment of genus-level boundaries for Epsilonproteobacteria using in silico genomic comparator tools.</title>
        <authorList>
            <person name="On S.L.W."/>
            <person name="Miller W.G."/>
            <person name="Biggs P."/>
            <person name="Cornelius A."/>
            <person name="Vandamme P."/>
        </authorList>
    </citation>
    <scope>NUCLEOTIDE SEQUENCE [LARGE SCALE GENOMIC DNA]</scope>
    <source>
        <strain evidence="2 3">LMG 26638</strain>
    </source>
</reference>
<accession>A0A5C2HCP7</accession>
<dbReference type="EMBL" id="CP035928">
    <property type="protein sequence ID" value="QEP34092.1"/>
    <property type="molecule type" value="Genomic_DNA"/>
</dbReference>
<reference evidence="3" key="2">
    <citation type="submission" date="2019-09" db="EMBL/GenBank/DDBJ databases">
        <title>Complete genome sequencing of four Arcobacter species reveals a diverse suite of mobile elements.</title>
        <authorList>
            <person name="On S.L.W."/>
            <person name="Miller W.G."/>
            <person name="Biggs P."/>
            <person name="Cornelius A."/>
            <person name="Vandamme P."/>
        </authorList>
    </citation>
    <scope>NUCLEOTIDE SEQUENCE [LARGE SCALE GENOMIC DNA]</scope>
    <source>
        <strain evidence="3">LMG 26638</strain>
    </source>
</reference>
<evidence type="ECO:0000313" key="2">
    <source>
        <dbReference type="EMBL" id="QEP34092.1"/>
    </source>
</evidence>
<dbReference type="InterPro" id="IPR044992">
    <property type="entry name" value="ChyE-like"/>
</dbReference>
<dbReference type="PANTHER" id="PTHR42695">
    <property type="entry name" value="GLUTAMINE AMIDOTRANSFERASE YLR126C-RELATED"/>
    <property type="match status" value="1"/>
</dbReference>
<dbReference type="OrthoDB" id="9813383at2"/>
<dbReference type="Gene3D" id="3.40.50.880">
    <property type="match status" value="1"/>
</dbReference>
<dbReference type="RefSeq" id="WP_130233050.1">
    <property type="nucleotide sequence ID" value="NZ_BMEF01000012.1"/>
</dbReference>
<feature type="domain" description="Glutamine amidotransferase" evidence="1">
    <location>
        <begin position="50"/>
        <end position="196"/>
    </location>
</feature>
<proteinExistence type="predicted"/>
<dbReference type="InterPro" id="IPR017926">
    <property type="entry name" value="GATASE"/>
</dbReference>
<evidence type="ECO:0000259" key="1">
    <source>
        <dbReference type="Pfam" id="PF00117"/>
    </source>
</evidence>
<keyword evidence="2" id="KW-0315">Glutamine amidotransferase</keyword>
<dbReference type="InterPro" id="IPR029062">
    <property type="entry name" value="Class_I_gatase-like"/>
</dbReference>
<dbReference type="AlphaFoldDB" id="A0A5C2HCP7"/>
<dbReference type="KEGG" id="apai:APAC_0964"/>
<evidence type="ECO:0000313" key="3">
    <source>
        <dbReference type="Proteomes" id="UP000322726"/>
    </source>
</evidence>
<name>A0A5C2HCP7_9BACT</name>
<dbReference type="NCBIfam" id="NF006562">
    <property type="entry name" value="PRK09065.1"/>
    <property type="match status" value="1"/>
</dbReference>
<keyword evidence="2" id="KW-0808">Transferase</keyword>
<organism evidence="2 3">
    <name type="scientific">Malaciobacter pacificus</name>
    <dbReference type="NCBI Taxonomy" id="1080223"/>
    <lineage>
        <taxon>Bacteria</taxon>
        <taxon>Pseudomonadati</taxon>
        <taxon>Campylobacterota</taxon>
        <taxon>Epsilonproteobacteria</taxon>
        <taxon>Campylobacterales</taxon>
        <taxon>Arcobacteraceae</taxon>
        <taxon>Malaciobacter</taxon>
    </lineage>
</organism>
<dbReference type="CDD" id="cd01741">
    <property type="entry name" value="GATase1_1"/>
    <property type="match status" value="1"/>
</dbReference>
<dbReference type="Pfam" id="PF00117">
    <property type="entry name" value="GATase"/>
    <property type="match status" value="1"/>
</dbReference>
<keyword evidence="3" id="KW-1185">Reference proteome</keyword>
<dbReference type="Proteomes" id="UP000322726">
    <property type="component" value="Chromosome"/>
</dbReference>
<dbReference type="PROSITE" id="PS51273">
    <property type="entry name" value="GATASE_TYPE_1"/>
    <property type="match status" value="1"/>
</dbReference>
<dbReference type="PANTHER" id="PTHR42695:SF5">
    <property type="entry name" value="GLUTAMINE AMIDOTRANSFERASE YLR126C-RELATED"/>
    <property type="match status" value="1"/>
</dbReference>
<reference evidence="2 3" key="1">
    <citation type="submission" date="2019-09" db="EMBL/GenBank/DDBJ databases">
        <title>Complete genome sequencing of four Arcobacter species reveals a diverse suite of mobile elements.</title>
        <authorList>
            <person name="Miller W.G."/>
            <person name="Yee E."/>
            <person name="Bono J.L."/>
        </authorList>
    </citation>
    <scope>NUCLEOTIDE SEQUENCE [LARGE SCALE GENOMIC DNA]</scope>
    <source>
        <strain evidence="2 3">LMG 26638</strain>
    </source>
</reference>
<sequence>MKKLYIFKVGNTFANTKETLGDFDDWIKNFIYTNSIIETIDIINNQKLPDFDNTLGVIITGSHAMVTDNLKWSLDTEEWIRKASLKDIPILGICYGHQLIAKALGGVVQNNPNGKEIGTVYICKTKEIENDLLFNNMPDTFFANVTHMQSVLQLPKGSKVLGFNDHDKHQIVRFTNLIWGVQFHPEFNSNIMKSYIEEQKNELITFGFNIDELLEKVNETSYSNQLLQRFVKLLK</sequence>
<protein>
    <submittedName>
        <fullName evidence="2">Glutamine amidotransferase domain-containing protein</fullName>
    </submittedName>
</protein>
<dbReference type="GO" id="GO:0005829">
    <property type="term" value="C:cytosol"/>
    <property type="evidence" value="ECO:0007669"/>
    <property type="project" value="TreeGrafter"/>
</dbReference>
<dbReference type="SUPFAM" id="SSF52317">
    <property type="entry name" value="Class I glutamine amidotransferase-like"/>
    <property type="match status" value="1"/>
</dbReference>
<dbReference type="GO" id="GO:0016740">
    <property type="term" value="F:transferase activity"/>
    <property type="evidence" value="ECO:0007669"/>
    <property type="project" value="UniProtKB-KW"/>
</dbReference>